<evidence type="ECO:0000259" key="2">
    <source>
        <dbReference type="Pfam" id="PF07883"/>
    </source>
</evidence>
<proteinExistence type="predicted"/>
<dbReference type="AlphaFoldDB" id="A0A1M5I257"/>
<evidence type="ECO:0000313" key="4">
    <source>
        <dbReference type="Proteomes" id="UP000184480"/>
    </source>
</evidence>
<dbReference type="Gene3D" id="2.60.120.10">
    <property type="entry name" value="Jelly Rolls"/>
    <property type="match status" value="1"/>
</dbReference>
<keyword evidence="4" id="KW-1185">Reference proteome</keyword>
<keyword evidence="3" id="KW-0413">Isomerase</keyword>
<reference evidence="4" key="1">
    <citation type="submission" date="2016-11" db="EMBL/GenBank/DDBJ databases">
        <authorList>
            <person name="Varghese N."/>
            <person name="Submissions S."/>
        </authorList>
    </citation>
    <scope>NUCLEOTIDE SEQUENCE [LARGE SCALE GENOMIC DNA]</scope>
    <source>
        <strain evidence="4">DSM 27370</strain>
    </source>
</reference>
<dbReference type="GO" id="GO:0016853">
    <property type="term" value="F:isomerase activity"/>
    <property type="evidence" value="ECO:0007669"/>
    <property type="project" value="UniProtKB-KW"/>
</dbReference>
<accession>A0A1M5I257</accession>
<name>A0A1M5I257_9BACT</name>
<dbReference type="InterPro" id="IPR051610">
    <property type="entry name" value="GPI/OXD"/>
</dbReference>
<dbReference type="SUPFAM" id="SSF51182">
    <property type="entry name" value="RmlC-like cupins"/>
    <property type="match status" value="1"/>
</dbReference>
<dbReference type="RefSeq" id="WP_062178470.1">
    <property type="nucleotide sequence ID" value="NZ_BBXL01000005.1"/>
</dbReference>
<keyword evidence="1" id="KW-0479">Metal-binding</keyword>
<dbReference type="Pfam" id="PF07883">
    <property type="entry name" value="Cupin_2"/>
    <property type="match status" value="1"/>
</dbReference>
<dbReference type="EMBL" id="FQUC01000018">
    <property type="protein sequence ID" value="SHG22396.1"/>
    <property type="molecule type" value="Genomic_DNA"/>
</dbReference>
<dbReference type="Proteomes" id="UP000184480">
    <property type="component" value="Unassembled WGS sequence"/>
</dbReference>
<gene>
    <name evidence="3" type="ORF">SAMN05444362_11815</name>
</gene>
<dbReference type="PANTHER" id="PTHR35848">
    <property type="entry name" value="OXALATE-BINDING PROTEIN"/>
    <property type="match status" value="1"/>
</dbReference>
<evidence type="ECO:0000256" key="1">
    <source>
        <dbReference type="ARBA" id="ARBA00022723"/>
    </source>
</evidence>
<dbReference type="InterPro" id="IPR011051">
    <property type="entry name" value="RmlC_Cupin_sf"/>
</dbReference>
<sequence>MAKKLLKEEVKHYIWGDNCDGWIFVDTNELSIKQEAMPPSTKEKKHYHTTAQQFFYILKGRATFYIESEKIEINKHEGITITPDKEHYIANETTTPIEFIVVSQPSTNSDRINIE</sequence>
<dbReference type="GO" id="GO:0046872">
    <property type="term" value="F:metal ion binding"/>
    <property type="evidence" value="ECO:0007669"/>
    <property type="project" value="UniProtKB-KW"/>
</dbReference>
<feature type="domain" description="Cupin type-2" evidence="2">
    <location>
        <begin position="36"/>
        <end position="102"/>
    </location>
</feature>
<dbReference type="InterPro" id="IPR014710">
    <property type="entry name" value="RmlC-like_jellyroll"/>
</dbReference>
<protein>
    <submittedName>
        <fullName evidence="3">Mannose-6-phosphate isomerase, cupin superfamily</fullName>
    </submittedName>
</protein>
<dbReference type="InterPro" id="IPR013096">
    <property type="entry name" value="Cupin_2"/>
</dbReference>
<dbReference type="OrthoDB" id="9806121at2"/>
<organism evidence="3 4">
    <name type="scientific">Dysgonomonas macrotermitis</name>
    <dbReference type="NCBI Taxonomy" id="1346286"/>
    <lineage>
        <taxon>Bacteria</taxon>
        <taxon>Pseudomonadati</taxon>
        <taxon>Bacteroidota</taxon>
        <taxon>Bacteroidia</taxon>
        <taxon>Bacteroidales</taxon>
        <taxon>Dysgonomonadaceae</taxon>
        <taxon>Dysgonomonas</taxon>
    </lineage>
</organism>
<dbReference type="STRING" id="1346286.SAMN05444362_11815"/>
<evidence type="ECO:0000313" key="3">
    <source>
        <dbReference type="EMBL" id="SHG22396.1"/>
    </source>
</evidence>